<proteinExistence type="predicted"/>
<organism evidence="1 2">
    <name type="scientific">Naganishia cerealis</name>
    <dbReference type="NCBI Taxonomy" id="610337"/>
    <lineage>
        <taxon>Eukaryota</taxon>
        <taxon>Fungi</taxon>
        <taxon>Dikarya</taxon>
        <taxon>Basidiomycota</taxon>
        <taxon>Agaricomycotina</taxon>
        <taxon>Tremellomycetes</taxon>
        <taxon>Filobasidiales</taxon>
        <taxon>Filobasidiaceae</taxon>
        <taxon>Naganishia</taxon>
    </lineage>
</organism>
<keyword evidence="2" id="KW-1185">Reference proteome</keyword>
<comment type="caution">
    <text evidence="1">The sequence shown here is derived from an EMBL/GenBank/DDBJ whole genome shotgun (WGS) entry which is preliminary data.</text>
</comment>
<gene>
    <name evidence="1" type="primary">CBP4</name>
    <name evidence="1" type="ORF">QFC19_008790</name>
</gene>
<protein>
    <submittedName>
        <fullName evidence="1">Assembly factor cbp4</fullName>
    </submittedName>
</protein>
<name>A0ACC2V0I9_9TREE</name>
<evidence type="ECO:0000313" key="2">
    <source>
        <dbReference type="Proteomes" id="UP001241377"/>
    </source>
</evidence>
<dbReference type="Proteomes" id="UP001241377">
    <property type="component" value="Unassembled WGS sequence"/>
</dbReference>
<accession>A0ACC2V0I9</accession>
<sequence length="143" mass="16741">MSTRPLWYRWARVGFYGGAIIATGVVLFKYTTPTDEQLIASFSPEVRAEYEKSRELRQKEQQALMEIVKKTSALNDPIWKTGSIKSPFEKDGRYVDPKLVDPQALLRESAAEQQRIETEEANRKMEETERLLNEKGKKWWSWK</sequence>
<reference evidence="1" key="1">
    <citation type="submission" date="2023-04" db="EMBL/GenBank/DDBJ databases">
        <title>Draft Genome sequencing of Naganishia species isolated from polar environments using Oxford Nanopore Technology.</title>
        <authorList>
            <person name="Leo P."/>
            <person name="Venkateswaran K."/>
        </authorList>
    </citation>
    <scope>NUCLEOTIDE SEQUENCE</scope>
    <source>
        <strain evidence="1">MNA-CCFEE 5261</strain>
    </source>
</reference>
<dbReference type="EMBL" id="JASBWR010000138">
    <property type="protein sequence ID" value="KAJ9092132.1"/>
    <property type="molecule type" value="Genomic_DNA"/>
</dbReference>
<evidence type="ECO:0000313" key="1">
    <source>
        <dbReference type="EMBL" id="KAJ9092132.1"/>
    </source>
</evidence>